<accession>A0AC34FWD0</accession>
<dbReference type="Proteomes" id="UP000887579">
    <property type="component" value="Unplaced"/>
</dbReference>
<evidence type="ECO:0000313" key="1">
    <source>
        <dbReference type="Proteomes" id="UP000887579"/>
    </source>
</evidence>
<protein>
    <submittedName>
        <fullName evidence="2">Uncharacterized protein</fullName>
    </submittedName>
</protein>
<name>A0AC34FWD0_9BILA</name>
<organism evidence="1 2">
    <name type="scientific">Panagrolaimus sp. ES5</name>
    <dbReference type="NCBI Taxonomy" id="591445"/>
    <lineage>
        <taxon>Eukaryota</taxon>
        <taxon>Metazoa</taxon>
        <taxon>Ecdysozoa</taxon>
        <taxon>Nematoda</taxon>
        <taxon>Chromadorea</taxon>
        <taxon>Rhabditida</taxon>
        <taxon>Tylenchina</taxon>
        <taxon>Panagrolaimomorpha</taxon>
        <taxon>Panagrolaimoidea</taxon>
        <taxon>Panagrolaimidae</taxon>
        <taxon>Panagrolaimus</taxon>
    </lineage>
</organism>
<reference evidence="2" key="1">
    <citation type="submission" date="2022-11" db="UniProtKB">
        <authorList>
            <consortium name="WormBaseParasite"/>
        </authorList>
    </citation>
    <scope>IDENTIFICATION</scope>
</reference>
<sequence>MDRIKPKKIELLAFDKKENLQYQGCCKLQIAVLSKLLIVEPSDE</sequence>
<evidence type="ECO:0000313" key="2">
    <source>
        <dbReference type="WBParaSite" id="ES5_v2.g21852.t1"/>
    </source>
</evidence>
<dbReference type="WBParaSite" id="ES5_v2.g21852.t1">
    <property type="protein sequence ID" value="ES5_v2.g21852.t1"/>
    <property type="gene ID" value="ES5_v2.g21852"/>
</dbReference>
<proteinExistence type="predicted"/>